<feature type="domain" description="GEVED" evidence="4">
    <location>
        <begin position="326"/>
        <end position="402"/>
    </location>
</feature>
<feature type="domain" description="DUF6923" evidence="5">
    <location>
        <begin position="63"/>
        <end position="248"/>
    </location>
</feature>
<dbReference type="InterPro" id="IPR054215">
    <property type="entry name" value="DUF6923"/>
</dbReference>
<reference evidence="7" key="1">
    <citation type="submission" date="2016-10" db="EMBL/GenBank/DDBJ databases">
        <authorList>
            <person name="Varghese N."/>
            <person name="Submissions S."/>
        </authorList>
    </citation>
    <scope>NUCLEOTIDE SEQUENCE [LARGE SCALE GENOMIC DNA]</scope>
    <source>
        <strain evidence="7">DSM 44718</strain>
    </source>
</reference>
<evidence type="ECO:0000259" key="4">
    <source>
        <dbReference type="Pfam" id="PF20009"/>
    </source>
</evidence>
<keyword evidence="3" id="KW-0732">Signal</keyword>
<feature type="signal peptide" evidence="3">
    <location>
        <begin position="1"/>
        <end position="23"/>
    </location>
</feature>
<accession>A0A1H3MDE9</accession>
<evidence type="ECO:0000256" key="2">
    <source>
        <dbReference type="SAM" id="Phobius"/>
    </source>
</evidence>
<evidence type="ECO:0000256" key="3">
    <source>
        <dbReference type="SAM" id="SignalP"/>
    </source>
</evidence>
<feature type="region of interest" description="Disordered" evidence="1">
    <location>
        <begin position="370"/>
        <end position="448"/>
    </location>
</feature>
<evidence type="ECO:0000313" key="7">
    <source>
        <dbReference type="Proteomes" id="UP000199632"/>
    </source>
</evidence>
<dbReference type="RefSeq" id="WP_176984788.1">
    <property type="nucleotide sequence ID" value="NZ_BOND01000017.1"/>
</dbReference>
<keyword evidence="2" id="KW-0812">Transmembrane</keyword>
<feature type="compositionally biased region" description="Pro residues" evidence="1">
    <location>
        <begin position="432"/>
        <end position="446"/>
    </location>
</feature>
<dbReference type="Pfam" id="PF21959">
    <property type="entry name" value="DUF6923"/>
    <property type="match status" value="1"/>
</dbReference>
<dbReference type="InterPro" id="IPR045474">
    <property type="entry name" value="GEVED"/>
</dbReference>
<evidence type="ECO:0000313" key="6">
    <source>
        <dbReference type="EMBL" id="SDY74752.1"/>
    </source>
</evidence>
<keyword evidence="2" id="KW-0472">Membrane</keyword>
<dbReference type="Pfam" id="PF20009">
    <property type="entry name" value="GEVED"/>
    <property type="match status" value="1"/>
</dbReference>
<gene>
    <name evidence="6" type="ORF">SAMN05421684_1340</name>
</gene>
<name>A0A1H3MDE9_9ACTN</name>
<evidence type="ECO:0000256" key="1">
    <source>
        <dbReference type="SAM" id="MobiDB-lite"/>
    </source>
</evidence>
<organism evidence="6 7">
    <name type="scientific">Asanoa ishikariensis</name>
    <dbReference type="NCBI Taxonomy" id="137265"/>
    <lineage>
        <taxon>Bacteria</taxon>
        <taxon>Bacillati</taxon>
        <taxon>Actinomycetota</taxon>
        <taxon>Actinomycetes</taxon>
        <taxon>Micromonosporales</taxon>
        <taxon>Micromonosporaceae</taxon>
        <taxon>Asanoa</taxon>
    </lineage>
</organism>
<feature type="chain" id="PRO_5011667864" evidence="3">
    <location>
        <begin position="24"/>
        <end position="494"/>
    </location>
</feature>
<proteinExistence type="predicted"/>
<sequence>MSHRVAAAVCAAAFLSTPAPVSAAPKQQPTVCSNATYLTRDQRLTRLDGDDTETPIARFDAPLDAVAYVPATGGFWAISGDRVVSFDQTGRITKRAPLPTALRARNATSAAAGTSDRWIVRTDREVVTYRMPALKELDRHELDGPGADILLAPRIADWDLDHGKLYTIASGQLLRIDPRTGAATPIATPGGLPTTGTFGAIVIDPQGTLHAWHDQTGRRYDVKLSDPTTAKTKASSTPAARADAAACPEAWDYGDARAPYPTSRAKNGPRHRITDGLTLGRTVTAETDAAPQDQDDALAKPATVDPDGKLTVDITVTNQTGHNALLAAWHDLDGNGRFDDRDVVTTTVAPGKKPRTVTLRWNAKPGTSTLRIRLYGGPRGYNAPSPKPTGPADSGEVEDHPIIAEPAPASEPKKQKLDIQNLAGPAAAAPAVPDPGAKPEPVPVPFPERRHLPVAANARPHEKDRLPLTWTVFLGLLVPAASVAARAAAKRGSR</sequence>
<evidence type="ECO:0000259" key="5">
    <source>
        <dbReference type="Pfam" id="PF21959"/>
    </source>
</evidence>
<protein>
    <submittedName>
        <fullName evidence="6">Uncharacterized protein</fullName>
    </submittedName>
</protein>
<dbReference type="Proteomes" id="UP000199632">
    <property type="component" value="Unassembled WGS sequence"/>
</dbReference>
<keyword evidence="2" id="KW-1133">Transmembrane helix</keyword>
<dbReference type="AlphaFoldDB" id="A0A1H3MDE9"/>
<dbReference type="STRING" id="137265.SAMN05421684_1340"/>
<dbReference type="SUPFAM" id="SSF63829">
    <property type="entry name" value="Calcium-dependent phosphotriesterase"/>
    <property type="match status" value="1"/>
</dbReference>
<feature type="transmembrane region" description="Helical" evidence="2">
    <location>
        <begin position="468"/>
        <end position="489"/>
    </location>
</feature>
<dbReference type="EMBL" id="FNQB01000001">
    <property type="protein sequence ID" value="SDY74752.1"/>
    <property type="molecule type" value="Genomic_DNA"/>
</dbReference>
<keyword evidence="7" id="KW-1185">Reference proteome</keyword>